<name>B8EQI0_METSB</name>
<evidence type="ECO:0000256" key="1">
    <source>
        <dbReference type="ARBA" id="ARBA00022598"/>
    </source>
</evidence>
<dbReference type="PANTHER" id="PTHR43311:SF1">
    <property type="entry name" value="GLUTAMYL-Q TRNA(ASP) SYNTHETASE"/>
    <property type="match status" value="1"/>
</dbReference>
<dbReference type="Proteomes" id="UP000002257">
    <property type="component" value="Chromosome"/>
</dbReference>
<organism evidence="9 10">
    <name type="scientific">Methylocella silvestris (strain DSM 15510 / CIP 108128 / LMG 27833 / NCIMB 13906 / BL2)</name>
    <dbReference type="NCBI Taxonomy" id="395965"/>
    <lineage>
        <taxon>Bacteria</taxon>
        <taxon>Pseudomonadati</taxon>
        <taxon>Pseudomonadota</taxon>
        <taxon>Alphaproteobacteria</taxon>
        <taxon>Hyphomicrobiales</taxon>
        <taxon>Beijerinckiaceae</taxon>
        <taxon>Methylocella</taxon>
    </lineage>
</organism>
<dbReference type="GO" id="GO:0005524">
    <property type="term" value="F:ATP binding"/>
    <property type="evidence" value="ECO:0007669"/>
    <property type="project" value="UniProtKB-KW"/>
</dbReference>
<dbReference type="PROSITE" id="PS00178">
    <property type="entry name" value="AA_TRNA_LIGASE_I"/>
    <property type="match status" value="1"/>
</dbReference>
<dbReference type="InterPro" id="IPR000924">
    <property type="entry name" value="Glu/Gln-tRNA-synth"/>
</dbReference>
<keyword evidence="3 7" id="KW-0547">Nucleotide-binding</keyword>
<accession>B8EQI0</accession>
<evidence type="ECO:0000256" key="5">
    <source>
        <dbReference type="ARBA" id="ARBA00022840"/>
    </source>
</evidence>
<dbReference type="KEGG" id="msl:Msil_3286"/>
<evidence type="ECO:0000313" key="10">
    <source>
        <dbReference type="Proteomes" id="UP000002257"/>
    </source>
</evidence>
<keyword evidence="6 7" id="KW-0030">Aminoacyl-tRNA synthetase</keyword>
<protein>
    <submittedName>
        <fullName evidence="9">Glutamyl-tRNA synthetase class Ic</fullName>
    </submittedName>
</protein>
<reference evidence="9 10" key="1">
    <citation type="journal article" date="2010" name="J. Bacteriol.">
        <title>Complete genome sequence of the aerobic facultative methanotroph Methylocella silvestris BL2.</title>
        <authorList>
            <person name="Chen Y."/>
            <person name="Crombie A."/>
            <person name="Rahman M.T."/>
            <person name="Dedysh S.N."/>
            <person name="Liesack W."/>
            <person name="Stott M.B."/>
            <person name="Alam M."/>
            <person name="Theisen A.R."/>
            <person name="Murrell J.C."/>
            <person name="Dunfield P.F."/>
        </authorList>
    </citation>
    <scope>NUCLEOTIDE SEQUENCE [LARGE SCALE GENOMIC DNA]</scope>
    <source>
        <strain evidence="10">DSM 15510 / CIP 108128 / LMG 27833 / NCIMB 13906 / BL2</strain>
    </source>
</reference>
<dbReference type="InterPro" id="IPR020058">
    <property type="entry name" value="Glu/Gln-tRNA-synth_Ib_cat-dom"/>
</dbReference>
<dbReference type="RefSeq" id="WP_012592262.1">
    <property type="nucleotide sequence ID" value="NC_011666.1"/>
</dbReference>
<dbReference type="Pfam" id="PF00749">
    <property type="entry name" value="tRNA-synt_1c"/>
    <property type="match status" value="1"/>
</dbReference>
<keyword evidence="5 7" id="KW-0067">ATP-binding</keyword>
<evidence type="ECO:0000256" key="4">
    <source>
        <dbReference type="ARBA" id="ARBA00022833"/>
    </source>
</evidence>
<evidence type="ECO:0000256" key="6">
    <source>
        <dbReference type="ARBA" id="ARBA00023146"/>
    </source>
</evidence>
<proteinExistence type="inferred from homology"/>
<dbReference type="Gene3D" id="3.40.50.620">
    <property type="entry name" value="HUPs"/>
    <property type="match status" value="1"/>
</dbReference>
<keyword evidence="7" id="KW-0648">Protein biosynthesis</keyword>
<dbReference type="InterPro" id="IPR049940">
    <property type="entry name" value="GluQ/Sye"/>
</dbReference>
<dbReference type="GO" id="GO:0006424">
    <property type="term" value="P:glutamyl-tRNA aminoacylation"/>
    <property type="evidence" value="ECO:0007669"/>
    <property type="project" value="TreeGrafter"/>
</dbReference>
<evidence type="ECO:0000256" key="3">
    <source>
        <dbReference type="ARBA" id="ARBA00022741"/>
    </source>
</evidence>
<comment type="similarity">
    <text evidence="7">Belongs to the class-I aminoacyl-tRNA synthetase family.</text>
</comment>
<evidence type="ECO:0000259" key="8">
    <source>
        <dbReference type="Pfam" id="PF00749"/>
    </source>
</evidence>
<dbReference type="SUPFAM" id="SSF52374">
    <property type="entry name" value="Nucleotidylyl transferase"/>
    <property type="match status" value="1"/>
</dbReference>
<evidence type="ECO:0000256" key="2">
    <source>
        <dbReference type="ARBA" id="ARBA00022723"/>
    </source>
</evidence>
<dbReference type="HOGENOM" id="CLU_015768_0_3_5"/>
<dbReference type="GO" id="GO:0005829">
    <property type="term" value="C:cytosol"/>
    <property type="evidence" value="ECO:0007669"/>
    <property type="project" value="TreeGrafter"/>
</dbReference>
<dbReference type="NCBIfam" id="NF004315">
    <property type="entry name" value="PRK05710.1-4"/>
    <property type="match status" value="1"/>
</dbReference>
<dbReference type="GO" id="GO:0004818">
    <property type="term" value="F:glutamate-tRNA ligase activity"/>
    <property type="evidence" value="ECO:0007669"/>
    <property type="project" value="TreeGrafter"/>
</dbReference>
<dbReference type="InterPro" id="IPR001412">
    <property type="entry name" value="aa-tRNA-synth_I_CS"/>
</dbReference>
<keyword evidence="2" id="KW-0479">Metal-binding</keyword>
<keyword evidence="1 7" id="KW-0436">Ligase</keyword>
<dbReference type="eggNOG" id="COG0008">
    <property type="taxonomic scope" value="Bacteria"/>
</dbReference>
<gene>
    <name evidence="9" type="ordered locus">Msil_3286</name>
</gene>
<keyword evidence="10" id="KW-1185">Reference proteome</keyword>
<dbReference type="EMBL" id="CP001280">
    <property type="protein sequence ID" value="ACK52193.1"/>
    <property type="molecule type" value="Genomic_DNA"/>
</dbReference>
<feature type="domain" description="Glutamyl/glutaminyl-tRNA synthetase class Ib catalytic" evidence="8">
    <location>
        <begin position="11"/>
        <end position="285"/>
    </location>
</feature>
<evidence type="ECO:0000256" key="7">
    <source>
        <dbReference type="RuleBase" id="RU363037"/>
    </source>
</evidence>
<sequence length="296" mass="32822">MTRSFSNQTFRFAPSSNGLLHLGHAYSAALNFDLAQSTGGRMLLRIENIDVERCRPEFEQAIYDDLRWLGLSWELPPRRQSEHFADYANALERLRALGVAYPCFCSRGEIMAAVACKPDWPRDPDGSPLYPGLCKHLSPSERARRLAGGRSAAMRIDMAAALAHVGFQLDWLERSPSGAGASRRPATPAIWGDAIIARRDIKTSYHIAVVTDDALQGVTDVVRGEDLYMATHLHRLLQTLLDLPAPTYRHHRLLRDASGQKLSKSLRAKSLRALRQEGLSPQAARESLKVEATAAS</sequence>
<dbReference type="OrthoDB" id="9807503at2"/>
<dbReference type="InterPro" id="IPR014729">
    <property type="entry name" value="Rossmann-like_a/b/a_fold"/>
</dbReference>
<dbReference type="PANTHER" id="PTHR43311">
    <property type="entry name" value="GLUTAMATE--TRNA LIGASE"/>
    <property type="match status" value="1"/>
</dbReference>
<keyword evidence="4" id="KW-0862">Zinc</keyword>
<dbReference type="AlphaFoldDB" id="B8EQI0"/>
<dbReference type="STRING" id="395965.Msil_3286"/>
<evidence type="ECO:0000313" key="9">
    <source>
        <dbReference type="EMBL" id="ACK52193.1"/>
    </source>
</evidence>
<dbReference type="PRINTS" id="PR00987">
    <property type="entry name" value="TRNASYNTHGLU"/>
</dbReference>